<dbReference type="Pfam" id="PF10312">
    <property type="entry name" value="Cactin_mid"/>
    <property type="match status" value="1"/>
</dbReference>
<feature type="compositionally biased region" description="Acidic residues" evidence="2">
    <location>
        <begin position="315"/>
        <end position="333"/>
    </location>
</feature>
<feature type="compositionally biased region" description="Basic and acidic residues" evidence="2">
    <location>
        <begin position="18"/>
        <end position="29"/>
    </location>
</feature>
<keyword evidence="5" id="KW-1185">Reference proteome</keyword>
<gene>
    <name evidence="4" type="ORF">MERR_LOCUS33878</name>
</gene>
<dbReference type="GO" id="GO:0005681">
    <property type="term" value="C:spliceosomal complex"/>
    <property type="evidence" value="ECO:0007669"/>
    <property type="project" value="TreeGrafter"/>
</dbReference>
<dbReference type="PANTHER" id="PTHR21737:SF4">
    <property type="entry name" value="SPLICING FACTOR CACTIN"/>
    <property type="match status" value="1"/>
</dbReference>
<feature type="compositionally biased region" description="Basic and acidic residues" evidence="2">
    <location>
        <begin position="343"/>
        <end position="362"/>
    </location>
</feature>
<feature type="region of interest" description="Disordered" evidence="2">
    <location>
        <begin position="310"/>
        <end position="362"/>
    </location>
</feature>
<evidence type="ECO:0000259" key="3">
    <source>
        <dbReference type="Pfam" id="PF10312"/>
    </source>
</evidence>
<dbReference type="GO" id="GO:0045292">
    <property type="term" value="P:mRNA cis splicing, via spliceosome"/>
    <property type="evidence" value="ECO:0007669"/>
    <property type="project" value="TreeGrafter"/>
</dbReference>
<feature type="region of interest" description="Disordered" evidence="2">
    <location>
        <begin position="1"/>
        <end position="29"/>
    </location>
</feature>
<sequence length="362" mass="42681">MFSRGKYERDRHVRQKKLRDQSKSEPEEEIKEYLQAKKAQKASSERFVWWKKIGKDVEHGKPLDQLFSIKAQKRRHREKMAELEKLKKAKEKRAAERARHEEDMALLARERSRAELQDWEKKEEEFCFDQSKVRSKIRLRQGRAKPIDVLYKHLHDDSESDDMEIELSSEPYMVFKGLTVQDLEELRDDIKTYLDSDRETSTRVKYWESLLVVCDWELTEARKRDAIELLAQEKGLHSGVEADVRRLLDGKTHSELVQMQLHIESQLFSGVAKVVEYWEAVLKLLDIYKAKACLKEIHAETMIRHVHRLENVSSDPEEESFSQEEADDMEAEEAACSFSPELMHGDYDREEAIDSRGRQEAT</sequence>
<dbReference type="InterPro" id="IPR018816">
    <property type="entry name" value="Cactin_central"/>
</dbReference>
<name>A0A6D2K318_9BRAS</name>
<dbReference type="GO" id="GO:0005737">
    <property type="term" value="C:cytoplasm"/>
    <property type="evidence" value="ECO:0007669"/>
    <property type="project" value="TreeGrafter"/>
</dbReference>
<evidence type="ECO:0000313" key="5">
    <source>
        <dbReference type="Proteomes" id="UP000467841"/>
    </source>
</evidence>
<dbReference type="EMBL" id="CACVBM020001351">
    <property type="protein sequence ID" value="CAA7046643.1"/>
    <property type="molecule type" value="Genomic_DNA"/>
</dbReference>
<comment type="caution">
    <text evidence="4">The sequence shown here is derived from an EMBL/GenBank/DDBJ whole genome shotgun (WGS) entry which is preliminary data.</text>
</comment>
<dbReference type="Proteomes" id="UP000467841">
    <property type="component" value="Unassembled WGS sequence"/>
</dbReference>
<evidence type="ECO:0000313" key="4">
    <source>
        <dbReference type="EMBL" id="CAA7046643.1"/>
    </source>
</evidence>
<keyword evidence="1" id="KW-0175">Coiled coil</keyword>
<accession>A0A6D2K318</accession>
<proteinExistence type="predicted"/>
<dbReference type="AlphaFoldDB" id="A0A6D2K318"/>
<dbReference type="OrthoDB" id="1734495at2759"/>
<feature type="compositionally biased region" description="Basic and acidic residues" evidence="2">
    <location>
        <begin position="1"/>
        <end position="11"/>
    </location>
</feature>
<dbReference type="PANTHER" id="PTHR21737">
    <property type="entry name" value="POLYGLUTAMINE BINDING PROTEIN 1/MARVEL MEMBRANE-ASSOCIATING DOMAIN CONTAINING 3"/>
    <property type="match status" value="1"/>
</dbReference>
<reference evidence="4" key="1">
    <citation type="submission" date="2020-01" db="EMBL/GenBank/DDBJ databases">
        <authorList>
            <person name="Mishra B."/>
        </authorList>
    </citation>
    <scope>NUCLEOTIDE SEQUENCE [LARGE SCALE GENOMIC DNA]</scope>
</reference>
<feature type="domain" description="Splicing factor cactin central" evidence="3">
    <location>
        <begin position="109"/>
        <end position="298"/>
    </location>
</feature>
<organism evidence="4 5">
    <name type="scientific">Microthlaspi erraticum</name>
    <dbReference type="NCBI Taxonomy" id="1685480"/>
    <lineage>
        <taxon>Eukaryota</taxon>
        <taxon>Viridiplantae</taxon>
        <taxon>Streptophyta</taxon>
        <taxon>Embryophyta</taxon>
        <taxon>Tracheophyta</taxon>
        <taxon>Spermatophyta</taxon>
        <taxon>Magnoliopsida</taxon>
        <taxon>eudicotyledons</taxon>
        <taxon>Gunneridae</taxon>
        <taxon>Pentapetalae</taxon>
        <taxon>rosids</taxon>
        <taxon>malvids</taxon>
        <taxon>Brassicales</taxon>
        <taxon>Brassicaceae</taxon>
        <taxon>Coluteocarpeae</taxon>
        <taxon>Microthlaspi</taxon>
    </lineage>
</organism>
<feature type="coiled-coil region" evidence="1">
    <location>
        <begin position="66"/>
        <end position="117"/>
    </location>
</feature>
<protein>
    <recommendedName>
        <fullName evidence="3">Splicing factor cactin central domain-containing protein</fullName>
    </recommendedName>
</protein>
<evidence type="ECO:0000256" key="1">
    <source>
        <dbReference type="SAM" id="Coils"/>
    </source>
</evidence>
<evidence type="ECO:0000256" key="2">
    <source>
        <dbReference type="SAM" id="MobiDB-lite"/>
    </source>
</evidence>